<dbReference type="InterPro" id="IPR000719">
    <property type="entry name" value="Prot_kinase_dom"/>
</dbReference>
<feature type="domain" description="Protein kinase" evidence="1">
    <location>
        <begin position="1"/>
        <end position="100"/>
    </location>
</feature>
<dbReference type="AlphaFoldDB" id="A0A0C3D6L0"/>
<sequence>MSFDSCSLAHQAAIAVGILHRDLSPGNIIIVGGCGYLIDWDFAKYTKTASRRRITRTGTWQFMSANLVKDASAVHTFQDDLESSFWLLLWTAIMFTQSSL</sequence>
<dbReference type="InterPro" id="IPR011009">
    <property type="entry name" value="Kinase-like_dom_sf"/>
</dbReference>
<reference evidence="3" key="2">
    <citation type="submission" date="2015-01" db="EMBL/GenBank/DDBJ databases">
        <title>Evolutionary Origins and Diversification of the Mycorrhizal Mutualists.</title>
        <authorList>
            <consortium name="DOE Joint Genome Institute"/>
            <consortium name="Mycorrhizal Genomics Consortium"/>
            <person name="Kohler A."/>
            <person name="Kuo A."/>
            <person name="Nagy L.G."/>
            <person name="Floudas D."/>
            <person name="Copeland A."/>
            <person name="Barry K.W."/>
            <person name="Cichocki N."/>
            <person name="Veneault-Fourrey C."/>
            <person name="LaButti K."/>
            <person name="Lindquist E.A."/>
            <person name="Lipzen A."/>
            <person name="Lundell T."/>
            <person name="Morin E."/>
            <person name="Murat C."/>
            <person name="Riley R."/>
            <person name="Ohm R."/>
            <person name="Sun H."/>
            <person name="Tunlid A."/>
            <person name="Henrissat B."/>
            <person name="Grigoriev I.V."/>
            <person name="Hibbett D.S."/>
            <person name="Martin F."/>
        </authorList>
    </citation>
    <scope>NUCLEOTIDE SEQUENCE [LARGE SCALE GENOMIC DNA]</scope>
    <source>
        <strain evidence="3">Foug A</strain>
    </source>
</reference>
<feature type="non-terminal residue" evidence="2">
    <location>
        <position position="100"/>
    </location>
</feature>
<evidence type="ECO:0000259" key="1">
    <source>
        <dbReference type="PROSITE" id="PS50011"/>
    </source>
</evidence>
<organism evidence="2 3">
    <name type="scientific">Scleroderma citrinum Foug A</name>
    <dbReference type="NCBI Taxonomy" id="1036808"/>
    <lineage>
        <taxon>Eukaryota</taxon>
        <taxon>Fungi</taxon>
        <taxon>Dikarya</taxon>
        <taxon>Basidiomycota</taxon>
        <taxon>Agaricomycotina</taxon>
        <taxon>Agaricomycetes</taxon>
        <taxon>Agaricomycetidae</taxon>
        <taxon>Boletales</taxon>
        <taxon>Sclerodermatineae</taxon>
        <taxon>Sclerodermataceae</taxon>
        <taxon>Scleroderma</taxon>
    </lineage>
</organism>
<proteinExistence type="predicted"/>
<dbReference type="HOGENOM" id="CLU_138921_1_0_1"/>
<dbReference type="PROSITE" id="PS50011">
    <property type="entry name" value="PROTEIN_KINASE_DOM"/>
    <property type="match status" value="1"/>
</dbReference>
<reference evidence="2 3" key="1">
    <citation type="submission" date="2014-04" db="EMBL/GenBank/DDBJ databases">
        <authorList>
            <consortium name="DOE Joint Genome Institute"/>
            <person name="Kuo A."/>
            <person name="Kohler A."/>
            <person name="Nagy L.G."/>
            <person name="Floudas D."/>
            <person name="Copeland A."/>
            <person name="Barry K.W."/>
            <person name="Cichocki N."/>
            <person name="Veneault-Fourrey C."/>
            <person name="LaButti K."/>
            <person name="Lindquist E.A."/>
            <person name="Lipzen A."/>
            <person name="Lundell T."/>
            <person name="Morin E."/>
            <person name="Murat C."/>
            <person name="Sun H."/>
            <person name="Tunlid A."/>
            <person name="Henrissat B."/>
            <person name="Grigoriev I.V."/>
            <person name="Hibbett D.S."/>
            <person name="Martin F."/>
            <person name="Nordberg H.P."/>
            <person name="Cantor M.N."/>
            <person name="Hua S.X."/>
        </authorList>
    </citation>
    <scope>NUCLEOTIDE SEQUENCE [LARGE SCALE GENOMIC DNA]</scope>
    <source>
        <strain evidence="2 3">Foug A</strain>
    </source>
</reference>
<dbReference type="Gene3D" id="1.10.510.10">
    <property type="entry name" value="Transferase(Phosphotransferase) domain 1"/>
    <property type="match status" value="1"/>
</dbReference>
<name>A0A0C3D6L0_9AGAM</name>
<protein>
    <recommendedName>
        <fullName evidence="1">Protein kinase domain-containing protein</fullName>
    </recommendedName>
</protein>
<dbReference type="SUPFAM" id="SSF56112">
    <property type="entry name" value="Protein kinase-like (PK-like)"/>
    <property type="match status" value="1"/>
</dbReference>
<evidence type="ECO:0000313" key="3">
    <source>
        <dbReference type="Proteomes" id="UP000053989"/>
    </source>
</evidence>
<dbReference type="InParanoid" id="A0A0C3D6L0"/>
<evidence type="ECO:0000313" key="2">
    <source>
        <dbReference type="EMBL" id="KIM52044.1"/>
    </source>
</evidence>
<dbReference type="EMBL" id="KN822228">
    <property type="protein sequence ID" value="KIM52044.1"/>
    <property type="molecule type" value="Genomic_DNA"/>
</dbReference>
<dbReference type="GO" id="GO:0004672">
    <property type="term" value="F:protein kinase activity"/>
    <property type="evidence" value="ECO:0007669"/>
    <property type="project" value="InterPro"/>
</dbReference>
<dbReference type="STRING" id="1036808.A0A0C3D6L0"/>
<gene>
    <name evidence="2" type="ORF">SCLCIDRAFT_142086</name>
</gene>
<dbReference type="GO" id="GO:0005524">
    <property type="term" value="F:ATP binding"/>
    <property type="evidence" value="ECO:0007669"/>
    <property type="project" value="InterPro"/>
</dbReference>
<dbReference type="InterPro" id="IPR008266">
    <property type="entry name" value="Tyr_kinase_AS"/>
</dbReference>
<keyword evidence="3" id="KW-1185">Reference proteome</keyword>
<dbReference type="PROSITE" id="PS00109">
    <property type="entry name" value="PROTEIN_KINASE_TYR"/>
    <property type="match status" value="1"/>
</dbReference>
<dbReference type="OrthoDB" id="2747778at2759"/>
<dbReference type="Pfam" id="PF17667">
    <property type="entry name" value="Pkinase_fungal"/>
    <property type="match status" value="1"/>
</dbReference>
<dbReference type="PANTHER" id="PTHR38248">
    <property type="entry name" value="FUNK1 6"/>
    <property type="match status" value="1"/>
</dbReference>
<dbReference type="PANTHER" id="PTHR38248:SF2">
    <property type="entry name" value="FUNK1 11"/>
    <property type="match status" value="1"/>
</dbReference>
<dbReference type="Proteomes" id="UP000053989">
    <property type="component" value="Unassembled WGS sequence"/>
</dbReference>
<accession>A0A0C3D6L0</accession>
<dbReference type="InterPro" id="IPR040976">
    <property type="entry name" value="Pkinase_fungal"/>
</dbReference>